<evidence type="ECO:0000313" key="2">
    <source>
        <dbReference type="EMBL" id="KAK4171781.1"/>
    </source>
</evidence>
<comment type="caution">
    <text evidence="2">The sequence shown here is derived from an EMBL/GenBank/DDBJ whole genome shotgun (WGS) entry which is preliminary data.</text>
</comment>
<feature type="region of interest" description="Disordered" evidence="1">
    <location>
        <begin position="37"/>
        <end position="63"/>
    </location>
</feature>
<keyword evidence="3" id="KW-1185">Reference proteome</keyword>
<reference evidence="2" key="2">
    <citation type="submission" date="2023-05" db="EMBL/GenBank/DDBJ databases">
        <authorList>
            <consortium name="Lawrence Berkeley National Laboratory"/>
            <person name="Steindorff A."/>
            <person name="Hensen N."/>
            <person name="Bonometti L."/>
            <person name="Westerberg I."/>
            <person name="Brannstrom I.O."/>
            <person name="Guillou S."/>
            <person name="Cros-Aarteil S."/>
            <person name="Calhoun S."/>
            <person name="Haridas S."/>
            <person name="Kuo A."/>
            <person name="Mondo S."/>
            <person name="Pangilinan J."/>
            <person name="Riley R."/>
            <person name="Labutti K."/>
            <person name="Andreopoulos B."/>
            <person name="Lipzen A."/>
            <person name="Chen C."/>
            <person name="Yanf M."/>
            <person name="Daum C."/>
            <person name="Ng V."/>
            <person name="Clum A."/>
            <person name="Ohm R."/>
            <person name="Martin F."/>
            <person name="Silar P."/>
            <person name="Natvig D."/>
            <person name="Lalanne C."/>
            <person name="Gautier V."/>
            <person name="Ament-Velasquez S.L."/>
            <person name="Kruys A."/>
            <person name="Hutchinson M.I."/>
            <person name="Powell A.J."/>
            <person name="Barry K."/>
            <person name="Miller A.N."/>
            <person name="Grigoriev I.V."/>
            <person name="Debuchy R."/>
            <person name="Gladieux P."/>
            <person name="Thoren M.H."/>
            <person name="Johannesson H."/>
        </authorList>
    </citation>
    <scope>NUCLEOTIDE SEQUENCE</scope>
    <source>
        <strain evidence="2">CBS 892.96</strain>
    </source>
</reference>
<organism evidence="2 3">
    <name type="scientific">Triangularia setosa</name>
    <dbReference type="NCBI Taxonomy" id="2587417"/>
    <lineage>
        <taxon>Eukaryota</taxon>
        <taxon>Fungi</taxon>
        <taxon>Dikarya</taxon>
        <taxon>Ascomycota</taxon>
        <taxon>Pezizomycotina</taxon>
        <taxon>Sordariomycetes</taxon>
        <taxon>Sordariomycetidae</taxon>
        <taxon>Sordariales</taxon>
        <taxon>Podosporaceae</taxon>
        <taxon>Triangularia</taxon>
    </lineage>
</organism>
<sequence length="74" mass="8140">HQGNNVRSQVNYGGEQEIGKLKFGRSLTQGESTAALNAPIHQSQSPDTTHNGNNHMSNVIYEGTKQEIKELSFD</sequence>
<gene>
    <name evidence="2" type="ORF">QBC36DRAFT_198551</name>
</gene>
<proteinExistence type="predicted"/>
<evidence type="ECO:0000256" key="1">
    <source>
        <dbReference type="SAM" id="MobiDB-lite"/>
    </source>
</evidence>
<dbReference type="EMBL" id="MU866507">
    <property type="protein sequence ID" value="KAK4171781.1"/>
    <property type="molecule type" value="Genomic_DNA"/>
</dbReference>
<dbReference type="AlphaFoldDB" id="A0AAN6W049"/>
<name>A0AAN6W049_9PEZI</name>
<evidence type="ECO:0000313" key="3">
    <source>
        <dbReference type="Proteomes" id="UP001302321"/>
    </source>
</evidence>
<accession>A0AAN6W049</accession>
<reference evidence="2" key="1">
    <citation type="journal article" date="2023" name="Mol. Phylogenet. Evol.">
        <title>Genome-scale phylogeny and comparative genomics of the fungal order Sordariales.</title>
        <authorList>
            <person name="Hensen N."/>
            <person name="Bonometti L."/>
            <person name="Westerberg I."/>
            <person name="Brannstrom I.O."/>
            <person name="Guillou S."/>
            <person name="Cros-Aarteil S."/>
            <person name="Calhoun S."/>
            <person name="Haridas S."/>
            <person name="Kuo A."/>
            <person name="Mondo S."/>
            <person name="Pangilinan J."/>
            <person name="Riley R."/>
            <person name="LaButti K."/>
            <person name="Andreopoulos B."/>
            <person name="Lipzen A."/>
            <person name="Chen C."/>
            <person name="Yan M."/>
            <person name="Daum C."/>
            <person name="Ng V."/>
            <person name="Clum A."/>
            <person name="Steindorff A."/>
            <person name="Ohm R.A."/>
            <person name="Martin F."/>
            <person name="Silar P."/>
            <person name="Natvig D.O."/>
            <person name="Lalanne C."/>
            <person name="Gautier V."/>
            <person name="Ament-Velasquez S.L."/>
            <person name="Kruys A."/>
            <person name="Hutchinson M.I."/>
            <person name="Powell A.J."/>
            <person name="Barry K."/>
            <person name="Miller A.N."/>
            <person name="Grigoriev I.V."/>
            <person name="Debuchy R."/>
            <person name="Gladieux P."/>
            <person name="Hiltunen Thoren M."/>
            <person name="Johannesson H."/>
        </authorList>
    </citation>
    <scope>NUCLEOTIDE SEQUENCE</scope>
    <source>
        <strain evidence="2">CBS 892.96</strain>
    </source>
</reference>
<protein>
    <submittedName>
        <fullName evidence="2">Uncharacterized protein</fullName>
    </submittedName>
</protein>
<dbReference type="Proteomes" id="UP001302321">
    <property type="component" value="Unassembled WGS sequence"/>
</dbReference>
<feature type="non-terminal residue" evidence="2">
    <location>
        <position position="1"/>
    </location>
</feature>
<feature type="compositionally biased region" description="Polar residues" evidence="1">
    <location>
        <begin position="37"/>
        <end position="57"/>
    </location>
</feature>